<protein>
    <submittedName>
        <fullName evidence="2">GNAT family protein</fullName>
    </submittedName>
</protein>
<evidence type="ECO:0000313" key="2">
    <source>
        <dbReference type="EMBL" id="GAA0876560.1"/>
    </source>
</evidence>
<accession>A0ABP3Y4T5</accession>
<dbReference type="Pfam" id="PF13302">
    <property type="entry name" value="Acetyltransf_3"/>
    <property type="match status" value="1"/>
</dbReference>
<dbReference type="PROSITE" id="PS51186">
    <property type="entry name" value="GNAT"/>
    <property type="match status" value="1"/>
</dbReference>
<dbReference type="RefSeq" id="WP_343789647.1">
    <property type="nucleotide sequence ID" value="NZ_BAAAFH010000022.1"/>
</dbReference>
<dbReference type="Proteomes" id="UP001501126">
    <property type="component" value="Unassembled WGS sequence"/>
</dbReference>
<name>A0ABP3Y4T5_9FLAO</name>
<dbReference type="InterPro" id="IPR000182">
    <property type="entry name" value="GNAT_dom"/>
</dbReference>
<comment type="caution">
    <text evidence="2">The sequence shown here is derived from an EMBL/GenBank/DDBJ whole genome shotgun (WGS) entry which is preliminary data.</text>
</comment>
<dbReference type="PANTHER" id="PTHR43792">
    <property type="entry name" value="GNAT FAMILY, PUTATIVE (AFU_ORTHOLOGUE AFUA_3G00765)-RELATED-RELATED"/>
    <property type="match status" value="1"/>
</dbReference>
<evidence type="ECO:0000313" key="3">
    <source>
        <dbReference type="Proteomes" id="UP001501126"/>
    </source>
</evidence>
<gene>
    <name evidence="2" type="ORF">GCM10009118_29700</name>
</gene>
<feature type="domain" description="N-acetyltransferase" evidence="1">
    <location>
        <begin position="9"/>
        <end position="165"/>
    </location>
</feature>
<dbReference type="EMBL" id="BAAAFH010000022">
    <property type="protein sequence ID" value="GAA0876560.1"/>
    <property type="molecule type" value="Genomic_DNA"/>
</dbReference>
<dbReference type="InterPro" id="IPR016181">
    <property type="entry name" value="Acyl_CoA_acyltransferase"/>
</dbReference>
<sequence>MLQLKTKRLLLRPVQLKDKDAIFTYRSDNVTNQHQGWIPKTPDEVKIFILKTQKEINQPETWYQLVIIDNDTHKVIGDLGLHFFGKENKQVEIGCTLHRDFQQNGYATEALQKILTYLFVSLNKHRIIASIDPANKKAEQLVTRLGFRKEAHFRQSLWLHGKWVDDVIYALLHQDWKTSNQNDL</sequence>
<keyword evidence="3" id="KW-1185">Reference proteome</keyword>
<proteinExistence type="predicted"/>
<dbReference type="InterPro" id="IPR051531">
    <property type="entry name" value="N-acetyltransferase"/>
</dbReference>
<reference evidence="3" key="1">
    <citation type="journal article" date="2019" name="Int. J. Syst. Evol. Microbiol.">
        <title>The Global Catalogue of Microorganisms (GCM) 10K type strain sequencing project: providing services to taxonomists for standard genome sequencing and annotation.</title>
        <authorList>
            <consortium name="The Broad Institute Genomics Platform"/>
            <consortium name="The Broad Institute Genome Sequencing Center for Infectious Disease"/>
            <person name="Wu L."/>
            <person name="Ma J."/>
        </authorList>
    </citation>
    <scope>NUCLEOTIDE SEQUENCE [LARGE SCALE GENOMIC DNA]</scope>
    <source>
        <strain evidence="3">JCM 16083</strain>
    </source>
</reference>
<organism evidence="2 3">
    <name type="scientific">Wandonia haliotis</name>
    <dbReference type="NCBI Taxonomy" id="574963"/>
    <lineage>
        <taxon>Bacteria</taxon>
        <taxon>Pseudomonadati</taxon>
        <taxon>Bacteroidota</taxon>
        <taxon>Flavobacteriia</taxon>
        <taxon>Flavobacteriales</taxon>
        <taxon>Crocinitomicaceae</taxon>
        <taxon>Wandonia</taxon>
    </lineage>
</organism>
<dbReference type="SUPFAM" id="SSF55729">
    <property type="entry name" value="Acyl-CoA N-acyltransferases (Nat)"/>
    <property type="match status" value="1"/>
</dbReference>
<dbReference type="Gene3D" id="3.40.630.30">
    <property type="match status" value="1"/>
</dbReference>
<dbReference type="PANTHER" id="PTHR43792:SF1">
    <property type="entry name" value="N-ACETYLTRANSFERASE DOMAIN-CONTAINING PROTEIN"/>
    <property type="match status" value="1"/>
</dbReference>
<evidence type="ECO:0000259" key="1">
    <source>
        <dbReference type="PROSITE" id="PS51186"/>
    </source>
</evidence>